<evidence type="ECO:0000256" key="1">
    <source>
        <dbReference type="ARBA" id="ARBA00022617"/>
    </source>
</evidence>
<name>A0A517S9T3_9PLAN</name>
<dbReference type="AlphaFoldDB" id="A0A517S9T3"/>
<dbReference type="GO" id="GO:0046872">
    <property type="term" value="F:metal ion binding"/>
    <property type="evidence" value="ECO:0007669"/>
    <property type="project" value="UniProtKB-KW"/>
</dbReference>
<proteinExistence type="predicted"/>
<evidence type="ECO:0000259" key="7">
    <source>
        <dbReference type="PROSITE" id="PS51007"/>
    </source>
</evidence>
<dbReference type="Gene3D" id="2.130.10.10">
    <property type="entry name" value="YVTN repeat-like/Quinoprotein amine dehydrogenase"/>
    <property type="match status" value="1"/>
</dbReference>
<sequence length="619" mass="67710">MVMVCSSTALQAGSMNSLMDLSSDGRFLACSNRDSGTVTVLEQQDGTWARKSELRIGRHPEGVSFIGATHLFAVAVYGDDVVALVDADRGAETARIEVFDEPYSVVSTPDGSRLFVTLDYPGRIAEIDPAAKKVLREIEAGPFARGLALTSDDRLLVTEYYTGIMHAIERASGNRLESWKGTKEDNLARQITLHPKRPKAYLPHIRSRTTVPQGAGAIFPYLAVLDTDAPKPVEEGSTPPSRRKRVQMDSFRGTFVVANPWEASVSPDGAKLAVVFAGTDDMFLCNIIDDDYRELSWSATARTGHNPRAVRFTADGSQLLVYNALDFAVSVLDAKSLARLQTVSVCDCPLDEEMLAGKRLFYSANQPMVGQRWISCSSCHPDGDSDGRTWQQPEGLRQTQPLGGLAWTHPLHWSADRDEVQDFEHTIRGPLMQGRGLVRGPLPDALGEPISGRSKEADALALYANSHKFDLSPYARVTGTNGERQVGLTEAARRGRDVFFRDSVGCAECHSGPYFCDSRAGSLTRHDVGTGNDDPSELMGPKYDTPTLIGLYRSAPYLHHGRAATLEEVLTKYNVGEKHGRTSQLTKEEISDLVAYLNSLPYEDTDAQALAAGLKKVEK</sequence>
<evidence type="ECO:0000256" key="5">
    <source>
        <dbReference type="ARBA" id="ARBA00023004"/>
    </source>
</evidence>
<dbReference type="InParanoid" id="A0A517S9T3"/>
<dbReference type="InterPro" id="IPR015943">
    <property type="entry name" value="WD40/YVTN_repeat-like_dom_sf"/>
</dbReference>
<dbReference type="Proteomes" id="UP000315700">
    <property type="component" value="Chromosome"/>
</dbReference>
<evidence type="ECO:0000256" key="3">
    <source>
        <dbReference type="ARBA" id="ARBA00022729"/>
    </source>
</evidence>
<dbReference type="Pfam" id="PF02239">
    <property type="entry name" value="Cytochrom_D1"/>
    <property type="match status" value="1"/>
</dbReference>
<dbReference type="GO" id="GO:0020037">
    <property type="term" value="F:heme binding"/>
    <property type="evidence" value="ECO:0007669"/>
    <property type="project" value="InterPro"/>
</dbReference>
<feature type="domain" description="Cytochrome c" evidence="7">
    <location>
        <begin position="490"/>
        <end position="601"/>
    </location>
</feature>
<evidence type="ECO:0000313" key="9">
    <source>
        <dbReference type="Proteomes" id="UP000315700"/>
    </source>
</evidence>
<dbReference type="KEGG" id="ccos:Pan44_09030"/>
<dbReference type="InterPro" id="IPR051395">
    <property type="entry name" value="Cytochrome_c_Peroxidase/MauG"/>
</dbReference>
<dbReference type="InterPro" id="IPR036909">
    <property type="entry name" value="Cyt_c-like_dom_sf"/>
</dbReference>
<dbReference type="SUPFAM" id="SSF50969">
    <property type="entry name" value="YVTN repeat-like/Quinoprotein amine dehydrogenase"/>
    <property type="match status" value="1"/>
</dbReference>
<evidence type="ECO:0000256" key="4">
    <source>
        <dbReference type="ARBA" id="ARBA00023002"/>
    </source>
</evidence>
<gene>
    <name evidence="8" type="ORF">Pan44_09030</name>
</gene>
<reference evidence="8 9" key="1">
    <citation type="submission" date="2019-02" db="EMBL/GenBank/DDBJ databases">
        <title>Deep-cultivation of Planctomycetes and their phenomic and genomic characterization uncovers novel biology.</title>
        <authorList>
            <person name="Wiegand S."/>
            <person name="Jogler M."/>
            <person name="Boedeker C."/>
            <person name="Pinto D."/>
            <person name="Vollmers J."/>
            <person name="Rivas-Marin E."/>
            <person name="Kohn T."/>
            <person name="Peeters S.H."/>
            <person name="Heuer A."/>
            <person name="Rast P."/>
            <person name="Oberbeckmann S."/>
            <person name="Bunk B."/>
            <person name="Jeske O."/>
            <person name="Meyerdierks A."/>
            <person name="Storesund J.E."/>
            <person name="Kallscheuer N."/>
            <person name="Luecker S."/>
            <person name="Lage O.M."/>
            <person name="Pohl T."/>
            <person name="Merkel B.J."/>
            <person name="Hornburger P."/>
            <person name="Mueller R.-W."/>
            <person name="Bruemmer F."/>
            <person name="Labrenz M."/>
            <person name="Spormann A.M."/>
            <person name="Op den Camp H."/>
            <person name="Overmann J."/>
            <person name="Amann R."/>
            <person name="Jetten M.S.M."/>
            <person name="Mascher T."/>
            <person name="Medema M.H."/>
            <person name="Devos D.P."/>
            <person name="Kaster A.-K."/>
            <person name="Ovreas L."/>
            <person name="Rohde M."/>
            <person name="Galperin M.Y."/>
            <person name="Jogler C."/>
        </authorList>
    </citation>
    <scope>NUCLEOTIDE SEQUENCE [LARGE SCALE GENOMIC DNA]</scope>
    <source>
        <strain evidence="8 9">Pan44</strain>
    </source>
</reference>
<accession>A0A517S9T3</accession>
<dbReference type="PROSITE" id="PS51007">
    <property type="entry name" value="CYTC"/>
    <property type="match status" value="1"/>
</dbReference>
<dbReference type="InterPro" id="IPR011044">
    <property type="entry name" value="Quino_amine_DH_bsu"/>
</dbReference>
<dbReference type="PANTHER" id="PTHR30600:SF10">
    <property type="entry name" value="BLL6722 PROTEIN"/>
    <property type="match status" value="1"/>
</dbReference>
<keyword evidence="2 6" id="KW-0479">Metal-binding</keyword>
<evidence type="ECO:0000256" key="2">
    <source>
        <dbReference type="ARBA" id="ARBA00022723"/>
    </source>
</evidence>
<keyword evidence="5 6" id="KW-0408">Iron</keyword>
<dbReference type="EMBL" id="CP036271">
    <property type="protein sequence ID" value="QDT52890.1"/>
    <property type="molecule type" value="Genomic_DNA"/>
</dbReference>
<keyword evidence="4" id="KW-0560">Oxidoreductase</keyword>
<keyword evidence="9" id="KW-1185">Reference proteome</keyword>
<dbReference type="GO" id="GO:0004130">
    <property type="term" value="F:cytochrome-c peroxidase activity"/>
    <property type="evidence" value="ECO:0007669"/>
    <property type="project" value="TreeGrafter"/>
</dbReference>
<evidence type="ECO:0000313" key="8">
    <source>
        <dbReference type="EMBL" id="QDT52890.1"/>
    </source>
</evidence>
<dbReference type="GO" id="GO:0009055">
    <property type="term" value="F:electron transfer activity"/>
    <property type="evidence" value="ECO:0007669"/>
    <property type="project" value="InterPro"/>
</dbReference>
<keyword evidence="1 6" id="KW-0349">Heme</keyword>
<protein>
    <submittedName>
        <fullName evidence="8">Cytochrome D1 heme domain protein</fullName>
    </submittedName>
</protein>
<keyword evidence="3" id="KW-0732">Signal</keyword>
<evidence type="ECO:0000256" key="6">
    <source>
        <dbReference type="PROSITE-ProRule" id="PRU00433"/>
    </source>
</evidence>
<dbReference type="SUPFAM" id="SSF46626">
    <property type="entry name" value="Cytochrome c"/>
    <property type="match status" value="2"/>
</dbReference>
<dbReference type="PANTHER" id="PTHR30600">
    <property type="entry name" value="CYTOCHROME C PEROXIDASE-RELATED"/>
    <property type="match status" value="1"/>
</dbReference>
<dbReference type="Gene3D" id="1.10.760.10">
    <property type="entry name" value="Cytochrome c-like domain"/>
    <property type="match status" value="2"/>
</dbReference>
<organism evidence="8 9">
    <name type="scientific">Caulifigura coniformis</name>
    <dbReference type="NCBI Taxonomy" id="2527983"/>
    <lineage>
        <taxon>Bacteria</taxon>
        <taxon>Pseudomonadati</taxon>
        <taxon>Planctomycetota</taxon>
        <taxon>Planctomycetia</taxon>
        <taxon>Planctomycetales</taxon>
        <taxon>Planctomycetaceae</taxon>
        <taxon>Caulifigura</taxon>
    </lineage>
</organism>
<dbReference type="InterPro" id="IPR009056">
    <property type="entry name" value="Cyt_c-like_dom"/>
</dbReference>